<dbReference type="RefSeq" id="WP_178930896.1">
    <property type="nucleotide sequence ID" value="NZ_JACBAZ010000001.1"/>
</dbReference>
<proteinExistence type="predicted"/>
<dbReference type="SUPFAM" id="SSF50998">
    <property type="entry name" value="Quinoprotein alcohol dehydrogenase-like"/>
    <property type="match status" value="2"/>
</dbReference>
<feature type="chain" id="PRO_5032572112" evidence="1">
    <location>
        <begin position="25"/>
        <end position="481"/>
    </location>
</feature>
<dbReference type="EMBL" id="JACBAZ010000001">
    <property type="protein sequence ID" value="NWK54361.1"/>
    <property type="molecule type" value="Genomic_DNA"/>
</dbReference>
<comment type="caution">
    <text evidence="3">The sequence shown here is derived from an EMBL/GenBank/DDBJ whole genome shotgun (WGS) entry which is preliminary data.</text>
</comment>
<evidence type="ECO:0000259" key="2">
    <source>
        <dbReference type="Pfam" id="PF13360"/>
    </source>
</evidence>
<reference evidence="3 4" key="1">
    <citation type="submission" date="2020-07" db="EMBL/GenBank/DDBJ databases">
        <title>Roseicoccus Jingziensis gen. nov., sp. nov., isolated from coastal seawater.</title>
        <authorList>
            <person name="Feng X."/>
        </authorList>
    </citation>
    <scope>NUCLEOTIDE SEQUENCE [LARGE SCALE GENOMIC DNA]</scope>
    <source>
        <strain evidence="3 4">N1E253</strain>
    </source>
</reference>
<dbReference type="AlphaFoldDB" id="A0A851GF44"/>
<dbReference type="Gene3D" id="2.130.10.10">
    <property type="entry name" value="YVTN repeat-like/Quinoprotein amine dehydrogenase"/>
    <property type="match status" value="2"/>
</dbReference>
<dbReference type="SMART" id="SM00564">
    <property type="entry name" value="PQQ"/>
    <property type="match status" value="4"/>
</dbReference>
<dbReference type="PANTHER" id="PTHR34512">
    <property type="entry name" value="CELL SURFACE PROTEIN"/>
    <property type="match status" value="1"/>
</dbReference>
<evidence type="ECO:0000313" key="3">
    <source>
        <dbReference type="EMBL" id="NWK54361.1"/>
    </source>
</evidence>
<dbReference type="InterPro" id="IPR018391">
    <property type="entry name" value="PQQ_b-propeller_rpt"/>
</dbReference>
<keyword evidence="1" id="KW-0732">Signal</keyword>
<dbReference type="InterPro" id="IPR015943">
    <property type="entry name" value="WD40/YVTN_repeat-like_dom_sf"/>
</dbReference>
<feature type="domain" description="Pyrrolo-quinoline quinone repeat" evidence="2">
    <location>
        <begin position="93"/>
        <end position="223"/>
    </location>
</feature>
<evidence type="ECO:0000256" key="1">
    <source>
        <dbReference type="SAM" id="SignalP"/>
    </source>
</evidence>
<feature type="signal peptide" evidence="1">
    <location>
        <begin position="1"/>
        <end position="24"/>
    </location>
</feature>
<keyword evidence="4" id="KW-1185">Reference proteome</keyword>
<name>A0A851GF44_9BACT</name>
<dbReference type="InterPro" id="IPR002372">
    <property type="entry name" value="PQQ_rpt_dom"/>
</dbReference>
<dbReference type="PANTHER" id="PTHR34512:SF30">
    <property type="entry name" value="OUTER MEMBRANE PROTEIN ASSEMBLY FACTOR BAMB"/>
    <property type="match status" value="1"/>
</dbReference>
<sequence>MSISSFSLFLTLTASLLLTGLAGANDESWPSYRHDNARSGKASSDLKLPLRLAWDKHNAPPQQAWTGPAKWDAYAGNDGLQSMRNFDPCYFTTSQDGHLYYGSSSDNAVHCLDTKTGKEQWVYFTEAAVRFPPTLYKHLALFGSDDGYVYAVHAKSGKLEWKFKASPVSNKEERRVPNNGKFISHWPVRTSVMIHRNLAYFGGSLLPWKKSYLCAIDPETGKQGEKGFMSELDNVTLQGALLASQDRIYVPQGRTVPLVFSSDKGVRLGKVPHAGGVFAILDEEGRFFAGPQNQRTATEEVRAIDTKNNARVATFGSANRLVVADNIAYLHSDKQLQAFDLKKNGTIMAEINQIQTQINQSKQQLKQTPKTNQNRRDSLSLTIRELEEKIKRTRKQTDTCWLWKKDSQVPLDLIATPSHIIAGYDGSISIIDRTSGEPVWSTSIQGKAHGLTIADGKLFVSTNLGSILSYGSKETQTPPIP</sequence>
<accession>A0A851GF44</accession>
<gene>
    <name evidence="3" type="ORF">HW115_01970</name>
</gene>
<dbReference type="Pfam" id="PF13360">
    <property type="entry name" value="PQQ_2"/>
    <property type="match status" value="1"/>
</dbReference>
<dbReference type="Proteomes" id="UP000557872">
    <property type="component" value="Unassembled WGS sequence"/>
</dbReference>
<protein>
    <submittedName>
        <fullName evidence="3">PQQ-binding-like beta-propeller repeat protein</fullName>
    </submittedName>
</protein>
<dbReference type="InterPro" id="IPR011047">
    <property type="entry name" value="Quinoprotein_ADH-like_sf"/>
</dbReference>
<evidence type="ECO:0000313" key="4">
    <source>
        <dbReference type="Proteomes" id="UP000557872"/>
    </source>
</evidence>
<organism evidence="3 4">
    <name type="scientific">Oceaniferula marina</name>
    <dbReference type="NCBI Taxonomy" id="2748318"/>
    <lineage>
        <taxon>Bacteria</taxon>
        <taxon>Pseudomonadati</taxon>
        <taxon>Verrucomicrobiota</taxon>
        <taxon>Verrucomicrobiia</taxon>
        <taxon>Verrucomicrobiales</taxon>
        <taxon>Verrucomicrobiaceae</taxon>
        <taxon>Oceaniferula</taxon>
    </lineage>
</organism>